<name>A0ABQ3YZY6_9ACTN</name>
<keyword evidence="2" id="KW-1185">Reference proteome</keyword>
<proteinExistence type="predicted"/>
<gene>
    <name evidence="1" type="ORF">Adu01nite_45030</name>
</gene>
<dbReference type="Proteomes" id="UP000637628">
    <property type="component" value="Unassembled WGS sequence"/>
</dbReference>
<organism evidence="1 2">
    <name type="scientific">Paractinoplanes durhamensis</name>
    <dbReference type="NCBI Taxonomy" id="113563"/>
    <lineage>
        <taxon>Bacteria</taxon>
        <taxon>Bacillati</taxon>
        <taxon>Actinomycetota</taxon>
        <taxon>Actinomycetes</taxon>
        <taxon>Micromonosporales</taxon>
        <taxon>Micromonosporaceae</taxon>
        <taxon>Paractinoplanes</taxon>
    </lineage>
</organism>
<comment type="caution">
    <text evidence="1">The sequence shown here is derived from an EMBL/GenBank/DDBJ whole genome shotgun (WGS) entry which is preliminary data.</text>
</comment>
<reference evidence="1 2" key="1">
    <citation type="submission" date="2021-01" db="EMBL/GenBank/DDBJ databases">
        <title>Whole genome shotgun sequence of Actinoplanes durhamensis NBRC 14914.</title>
        <authorList>
            <person name="Komaki H."/>
            <person name="Tamura T."/>
        </authorList>
    </citation>
    <scope>NUCLEOTIDE SEQUENCE [LARGE SCALE GENOMIC DNA]</scope>
    <source>
        <strain evidence="1 2">NBRC 14914</strain>
    </source>
</reference>
<evidence type="ECO:0000313" key="1">
    <source>
        <dbReference type="EMBL" id="GIE03153.1"/>
    </source>
</evidence>
<protein>
    <submittedName>
        <fullName evidence="1">Uncharacterized protein</fullName>
    </submittedName>
</protein>
<sequence length="108" mass="11925">MSPLDVTPRDADTRWWCAAKPVADAGLVEDRLRAKGFAFTARSTWSSRWAPTSTSTSPSRATRLSAKSRVRDGADAKIWMNLDKIYLFDPRDGRDITVADEKTGAHAA</sequence>
<accession>A0ABQ3YZY6</accession>
<dbReference type="EMBL" id="BOML01000036">
    <property type="protein sequence ID" value="GIE03153.1"/>
    <property type="molecule type" value="Genomic_DNA"/>
</dbReference>
<evidence type="ECO:0000313" key="2">
    <source>
        <dbReference type="Proteomes" id="UP000637628"/>
    </source>
</evidence>